<feature type="binding site" evidence="10">
    <location>
        <begin position="372"/>
        <end position="373"/>
    </location>
    <ligand>
        <name>ATP</name>
        <dbReference type="ChEBI" id="CHEBI:30616"/>
    </ligand>
</feature>
<dbReference type="InterPro" id="IPR001962">
    <property type="entry name" value="Asn_synthase"/>
</dbReference>
<dbReference type="GO" id="GO:0004066">
    <property type="term" value="F:asparagine synthase (glutamine-hydrolyzing) activity"/>
    <property type="evidence" value="ECO:0007669"/>
    <property type="project" value="UniProtKB-EC"/>
</dbReference>
<dbReference type="CDD" id="cd01991">
    <property type="entry name" value="Asn_synthase_B_C"/>
    <property type="match status" value="1"/>
</dbReference>
<keyword evidence="5 10" id="KW-0067">ATP-binding</keyword>
<keyword evidence="9" id="KW-0028">Amino-acid biosynthesis</keyword>
<dbReference type="CDD" id="cd00712">
    <property type="entry name" value="AsnB"/>
    <property type="match status" value="1"/>
</dbReference>
<organism evidence="13 14">
    <name type="scientific">Mycobacterium talmoniae</name>
    <dbReference type="NCBI Taxonomy" id="1858794"/>
    <lineage>
        <taxon>Bacteria</taxon>
        <taxon>Bacillati</taxon>
        <taxon>Actinomycetota</taxon>
        <taxon>Actinomycetes</taxon>
        <taxon>Mycobacteriales</taxon>
        <taxon>Mycobacteriaceae</taxon>
        <taxon>Mycobacterium</taxon>
    </lineage>
</organism>
<evidence type="ECO:0000256" key="11">
    <source>
        <dbReference type="PIRSR" id="PIRSR001589-3"/>
    </source>
</evidence>
<feature type="domain" description="Glutamine amidotransferase type-2" evidence="12">
    <location>
        <begin position="2"/>
        <end position="215"/>
    </location>
</feature>
<evidence type="ECO:0000256" key="2">
    <source>
        <dbReference type="ARBA" id="ARBA00005752"/>
    </source>
</evidence>
<dbReference type="InterPro" id="IPR014729">
    <property type="entry name" value="Rossmann-like_a/b/a_fold"/>
</dbReference>
<dbReference type="InterPro" id="IPR051786">
    <property type="entry name" value="ASN_synthetase/amidase"/>
</dbReference>
<dbReference type="SUPFAM" id="SSF56235">
    <property type="entry name" value="N-terminal nucleophile aminohydrolases (Ntn hydrolases)"/>
    <property type="match status" value="1"/>
</dbReference>
<dbReference type="PANTHER" id="PTHR43284">
    <property type="entry name" value="ASPARAGINE SYNTHETASE (GLUTAMINE-HYDROLYZING)"/>
    <property type="match status" value="1"/>
</dbReference>
<dbReference type="SUPFAM" id="SSF52402">
    <property type="entry name" value="Adenine nucleotide alpha hydrolases-like"/>
    <property type="match status" value="1"/>
</dbReference>
<keyword evidence="14" id="KW-1185">Reference proteome</keyword>
<dbReference type="GO" id="GO:0005829">
    <property type="term" value="C:cytosol"/>
    <property type="evidence" value="ECO:0007669"/>
    <property type="project" value="TreeGrafter"/>
</dbReference>
<evidence type="ECO:0000313" key="14">
    <source>
        <dbReference type="Proteomes" id="UP000179734"/>
    </source>
</evidence>
<dbReference type="AlphaFoldDB" id="A0A1S1NMM1"/>
<comment type="pathway">
    <text evidence="1">Amino-acid biosynthesis; L-asparagine biosynthesis; L-asparagine from L-aspartate (L-Gln route): step 1/1.</text>
</comment>
<dbReference type="InterPro" id="IPR006426">
    <property type="entry name" value="Asn_synth_AEB"/>
</dbReference>
<evidence type="ECO:0000256" key="6">
    <source>
        <dbReference type="ARBA" id="ARBA00022888"/>
    </source>
</evidence>
<evidence type="ECO:0000256" key="8">
    <source>
        <dbReference type="ARBA" id="ARBA00048741"/>
    </source>
</evidence>
<keyword evidence="7 9" id="KW-0315">Glutamine amidotransferase</keyword>
<dbReference type="PIRSF" id="PIRSF001589">
    <property type="entry name" value="Asn_synthetase_glu-h"/>
    <property type="match status" value="1"/>
</dbReference>
<dbReference type="InterPro" id="IPR029055">
    <property type="entry name" value="Ntn_hydrolases_N"/>
</dbReference>
<sequence>MCGITGFWTLQRLGPDAPDIVDRMTDTLGHRGPDGPGTALHPESGLAMGHVRLAINDLSPGGKQPLSAAAGDVVATVAGEIYGFQRMRAELTAAGESFHSKSDSELVLALYRRYGLDFVQHLRGEYAIALVDLARDRLVLVRDRFGVRPLFFHPGTEMVGWASEAKALLEHPAVPRRLSRSAAVNQLVQVMVPGSTAFEGIESVRPGHLVVVDRCDGRFRVRTQRYWDLDFPHDGEWDDLEPQQHVEAVRSAITDAVALRIQADVPVGQYLSGGMDSGAILGMASAVAQTSPQAFTIGFEDPAYDESDIATKVAEHNDAQLQIRRIGEGQLYDDNYVRAVWHSERTFYNTLGVAKMLLSQTTHAAGFRAVLSGEGADELFAGYPAFALDHASGQLNPADDLFVGAILAAQPQRHPGFDRVMGFTPGWVQPWVSAWHRVKPLLADGLLEDLGGYDPLEAVAQSLDPGQLEHRGRLDKAQYSWIKTMLDGQILSWGGDRMDMSHAVETRPALLDHRVAETAVRVPPGLRIREGTEKWVLREALRYAMPDFLYRKRKFAFMAPPAHRSMTQSARLSRLTDRYLSPDRIAAGGICSPNRTRRFLTEVPADNAAANEHDKIHNHLLGLHILHDLFVA</sequence>
<protein>
    <recommendedName>
        <fullName evidence="3">asparagine synthase (glutamine-hydrolyzing)</fullName>
        <ecNumber evidence="3">6.3.5.4</ecNumber>
    </recommendedName>
</protein>
<evidence type="ECO:0000256" key="10">
    <source>
        <dbReference type="PIRSR" id="PIRSR001589-2"/>
    </source>
</evidence>
<dbReference type="GO" id="GO:0006529">
    <property type="term" value="P:asparagine biosynthetic process"/>
    <property type="evidence" value="ECO:0007669"/>
    <property type="project" value="UniProtKB-KW"/>
</dbReference>
<feature type="site" description="Important for beta-aspartyl-AMP intermediate formation" evidence="11">
    <location>
        <position position="374"/>
    </location>
</feature>
<name>A0A1S1NMM1_9MYCO</name>
<comment type="catalytic activity">
    <reaction evidence="8">
        <text>L-aspartate + L-glutamine + ATP + H2O = L-asparagine + L-glutamate + AMP + diphosphate + H(+)</text>
        <dbReference type="Rhea" id="RHEA:12228"/>
        <dbReference type="ChEBI" id="CHEBI:15377"/>
        <dbReference type="ChEBI" id="CHEBI:15378"/>
        <dbReference type="ChEBI" id="CHEBI:29985"/>
        <dbReference type="ChEBI" id="CHEBI:29991"/>
        <dbReference type="ChEBI" id="CHEBI:30616"/>
        <dbReference type="ChEBI" id="CHEBI:33019"/>
        <dbReference type="ChEBI" id="CHEBI:58048"/>
        <dbReference type="ChEBI" id="CHEBI:58359"/>
        <dbReference type="ChEBI" id="CHEBI:456215"/>
        <dbReference type="EC" id="6.3.5.4"/>
    </reaction>
</comment>
<feature type="binding site" evidence="10">
    <location>
        <position position="103"/>
    </location>
    <ligand>
        <name>L-glutamine</name>
        <dbReference type="ChEBI" id="CHEBI:58359"/>
    </ligand>
</feature>
<evidence type="ECO:0000256" key="1">
    <source>
        <dbReference type="ARBA" id="ARBA00005187"/>
    </source>
</evidence>
<gene>
    <name evidence="13" type="ORF">BKN37_03430</name>
</gene>
<feature type="active site" description="For GATase activity" evidence="9">
    <location>
        <position position="2"/>
    </location>
</feature>
<dbReference type="GO" id="GO:0005524">
    <property type="term" value="F:ATP binding"/>
    <property type="evidence" value="ECO:0007669"/>
    <property type="project" value="UniProtKB-KW"/>
</dbReference>
<reference evidence="13 14" key="1">
    <citation type="submission" date="2016-10" db="EMBL/GenBank/DDBJ databases">
        <title>Genome sequence of Mycobacterium talmonii.</title>
        <authorList>
            <person name="Greninger A.L."/>
            <person name="Elliott B."/>
            <person name="Vasireddy S."/>
            <person name="Vasireddy R."/>
        </authorList>
    </citation>
    <scope>NUCLEOTIDE SEQUENCE [LARGE SCALE GENOMIC DNA]</scope>
    <source>
        <strain evidence="14">NE-TNMC-100812</strain>
    </source>
</reference>
<dbReference type="PANTHER" id="PTHR43284:SF1">
    <property type="entry name" value="ASPARAGINE SYNTHETASE"/>
    <property type="match status" value="1"/>
</dbReference>
<dbReference type="Gene3D" id="3.40.50.620">
    <property type="entry name" value="HUPs"/>
    <property type="match status" value="2"/>
</dbReference>
<keyword evidence="4 10" id="KW-0547">Nucleotide-binding</keyword>
<evidence type="ECO:0000256" key="5">
    <source>
        <dbReference type="ARBA" id="ARBA00022840"/>
    </source>
</evidence>
<keyword evidence="6 9" id="KW-0061">Asparagine biosynthesis</keyword>
<dbReference type="InterPro" id="IPR017932">
    <property type="entry name" value="GATase_2_dom"/>
</dbReference>
<dbReference type="InterPro" id="IPR033738">
    <property type="entry name" value="AsnB_N"/>
</dbReference>
<dbReference type="EC" id="6.3.5.4" evidence="3"/>
<comment type="caution">
    <text evidence="13">The sequence shown here is derived from an EMBL/GenBank/DDBJ whole genome shotgun (WGS) entry which is preliminary data.</text>
</comment>
<evidence type="ECO:0000313" key="13">
    <source>
        <dbReference type="EMBL" id="OHV06019.1"/>
    </source>
</evidence>
<comment type="similarity">
    <text evidence="2">Belongs to the asparagine synthetase family.</text>
</comment>
<accession>A0A1S1NMM1</accession>
<dbReference type="Pfam" id="PF13537">
    <property type="entry name" value="GATase_7"/>
    <property type="match status" value="1"/>
</dbReference>
<dbReference type="NCBIfam" id="TIGR01536">
    <property type="entry name" value="asn_synth_AEB"/>
    <property type="match status" value="1"/>
</dbReference>
<dbReference type="Pfam" id="PF00733">
    <property type="entry name" value="Asn_synthase"/>
    <property type="match status" value="1"/>
</dbReference>
<evidence type="ECO:0000256" key="4">
    <source>
        <dbReference type="ARBA" id="ARBA00022741"/>
    </source>
</evidence>
<evidence type="ECO:0000259" key="12">
    <source>
        <dbReference type="PROSITE" id="PS51278"/>
    </source>
</evidence>
<dbReference type="PROSITE" id="PS51278">
    <property type="entry name" value="GATASE_TYPE_2"/>
    <property type="match status" value="1"/>
</dbReference>
<dbReference type="RefSeq" id="WP_071021487.1">
    <property type="nucleotide sequence ID" value="NZ_MLQM01000009.1"/>
</dbReference>
<evidence type="ECO:0000256" key="7">
    <source>
        <dbReference type="ARBA" id="ARBA00022962"/>
    </source>
</evidence>
<evidence type="ECO:0000256" key="9">
    <source>
        <dbReference type="PIRSR" id="PIRSR001589-1"/>
    </source>
</evidence>
<dbReference type="Gene3D" id="3.60.20.10">
    <property type="entry name" value="Glutamine Phosphoribosylpyrophosphate, subunit 1, domain 1"/>
    <property type="match status" value="1"/>
</dbReference>
<feature type="binding site" evidence="10">
    <location>
        <position position="297"/>
    </location>
    <ligand>
        <name>ATP</name>
        <dbReference type="ChEBI" id="CHEBI:30616"/>
    </ligand>
</feature>
<evidence type="ECO:0000256" key="3">
    <source>
        <dbReference type="ARBA" id="ARBA00012737"/>
    </source>
</evidence>
<dbReference type="EMBL" id="MLQM01000009">
    <property type="protein sequence ID" value="OHV06019.1"/>
    <property type="molecule type" value="Genomic_DNA"/>
</dbReference>
<dbReference type="Proteomes" id="UP000179734">
    <property type="component" value="Unassembled WGS sequence"/>
</dbReference>
<proteinExistence type="inferred from homology"/>